<evidence type="ECO:0000256" key="6">
    <source>
        <dbReference type="SAM" id="Phobius"/>
    </source>
</evidence>
<evidence type="ECO:0000259" key="7">
    <source>
        <dbReference type="PROSITE" id="PS50850"/>
    </source>
</evidence>
<dbReference type="Proteomes" id="UP000054921">
    <property type="component" value="Unassembled WGS sequence"/>
</dbReference>
<dbReference type="InterPro" id="IPR036259">
    <property type="entry name" value="MFS_trans_sf"/>
</dbReference>
<feature type="transmembrane region" description="Helical" evidence="6">
    <location>
        <begin position="190"/>
        <end position="210"/>
    </location>
</feature>
<feature type="transmembrane region" description="Helical" evidence="6">
    <location>
        <begin position="66"/>
        <end position="86"/>
    </location>
</feature>
<evidence type="ECO:0000256" key="5">
    <source>
        <dbReference type="ARBA" id="ARBA00023136"/>
    </source>
</evidence>
<dbReference type="PANTHER" id="PTHR23504:SF15">
    <property type="entry name" value="MAJOR FACILITATOR SUPERFAMILY (MFS) PROFILE DOMAIN-CONTAINING PROTEIN"/>
    <property type="match status" value="1"/>
</dbReference>
<feature type="transmembrane region" description="Helical" evidence="6">
    <location>
        <begin position="282"/>
        <end position="301"/>
    </location>
</feature>
<sequence length="424" mass="46847">MIQQGPRIKMHMQTTHEKRQLWIILLIVLISFIGSSIAYPILPPLFLQSTDQLIISPEWGETGRRILLGLTLAIFPLGQFIGSPILGRNSDLYGRKKILIFSLAGSMLGYVLTVISFEINSFWLLLFSRFLTGFMEGTFAVARAFASELTTINKYVSFGRINSMAGIGYIIGPIIGGLLSNARMIPWFSWSFPFAVAALASVITLGLAWWKLPEHKTLGTPQKESILKQLNIIRQLKLLFQHHPHLKPLLIISTLFTFAVDMFYEFGPVYLAGKWLMSPSMIAVYNGALSASLALGASWLPHHLSKHLPIHKIIILAMLTTTLIFAAMITFQNPIAMFLFFALIGFSITSVVTTLTIHISNSSQATMQGEVMGAQLSLRTLGDAIICFAGGLMIVLSIILPIVLCCLTALTASILCLFFLKPKS</sequence>
<dbReference type="Pfam" id="PF07690">
    <property type="entry name" value="MFS_1"/>
    <property type="match status" value="1"/>
</dbReference>
<evidence type="ECO:0000256" key="3">
    <source>
        <dbReference type="ARBA" id="ARBA00022692"/>
    </source>
</evidence>
<comment type="subcellular location">
    <subcellularLocation>
        <location evidence="1">Membrane</location>
        <topology evidence="1">Multi-pass membrane protein</topology>
    </subcellularLocation>
</comment>
<dbReference type="InterPro" id="IPR011701">
    <property type="entry name" value="MFS"/>
</dbReference>
<dbReference type="InterPro" id="IPR020846">
    <property type="entry name" value="MFS_dom"/>
</dbReference>
<dbReference type="SUPFAM" id="SSF103473">
    <property type="entry name" value="MFS general substrate transporter"/>
    <property type="match status" value="1"/>
</dbReference>
<accession>A0A0W0S793</accession>
<protein>
    <submittedName>
        <fullName evidence="8">Transporter of the major facilitator superfamily (MFS)</fullName>
    </submittedName>
</protein>
<keyword evidence="3 6" id="KW-0812">Transmembrane</keyword>
<evidence type="ECO:0000313" key="9">
    <source>
        <dbReference type="Proteomes" id="UP000054921"/>
    </source>
</evidence>
<dbReference type="PRINTS" id="PR01036">
    <property type="entry name" value="TCRTETB"/>
</dbReference>
<feature type="transmembrane region" description="Helical" evidence="6">
    <location>
        <begin position="313"/>
        <end position="331"/>
    </location>
</feature>
<dbReference type="PROSITE" id="PS00216">
    <property type="entry name" value="SUGAR_TRANSPORT_1"/>
    <property type="match status" value="1"/>
</dbReference>
<evidence type="ECO:0000313" key="8">
    <source>
        <dbReference type="EMBL" id="KTC78805.1"/>
    </source>
</evidence>
<keyword evidence="2" id="KW-0813">Transport</keyword>
<keyword evidence="4 6" id="KW-1133">Transmembrane helix</keyword>
<dbReference type="Gene3D" id="1.20.1250.20">
    <property type="entry name" value="MFS general substrate transporter like domains"/>
    <property type="match status" value="1"/>
</dbReference>
<dbReference type="GO" id="GO:0022857">
    <property type="term" value="F:transmembrane transporter activity"/>
    <property type="evidence" value="ECO:0007669"/>
    <property type="project" value="InterPro"/>
</dbReference>
<evidence type="ECO:0000256" key="4">
    <source>
        <dbReference type="ARBA" id="ARBA00022989"/>
    </source>
</evidence>
<dbReference type="AlphaFoldDB" id="A0A0W0S793"/>
<organism evidence="8 9">
    <name type="scientific">Legionella cherrii</name>
    <dbReference type="NCBI Taxonomy" id="28084"/>
    <lineage>
        <taxon>Bacteria</taxon>
        <taxon>Pseudomonadati</taxon>
        <taxon>Pseudomonadota</taxon>
        <taxon>Gammaproteobacteria</taxon>
        <taxon>Legionellales</taxon>
        <taxon>Legionellaceae</taxon>
        <taxon>Legionella</taxon>
    </lineage>
</organism>
<feature type="transmembrane region" description="Helical" evidence="6">
    <location>
        <begin position="398"/>
        <end position="420"/>
    </location>
</feature>
<reference evidence="8 9" key="1">
    <citation type="submission" date="2015-11" db="EMBL/GenBank/DDBJ databases">
        <title>Genomic analysis of 38 Legionella species identifies large and diverse effector repertoires.</title>
        <authorList>
            <person name="Burstein D."/>
            <person name="Amaro F."/>
            <person name="Zusman T."/>
            <person name="Lifshitz Z."/>
            <person name="Cohen O."/>
            <person name="Gilbert J.A."/>
            <person name="Pupko T."/>
            <person name="Shuman H.A."/>
            <person name="Segal G."/>
        </authorList>
    </citation>
    <scope>NUCLEOTIDE SEQUENCE [LARGE SCALE GENOMIC DNA]</scope>
    <source>
        <strain evidence="8 9">ORW</strain>
    </source>
</reference>
<feature type="transmembrane region" description="Helical" evidence="6">
    <location>
        <begin position="249"/>
        <end position="270"/>
    </location>
</feature>
<dbReference type="PROSITE" id="PS50850">
    <property type="entry name" value="MFS"/>
    <property type="match status" value="1"/>
</dbReference>
<gene>
    <name evidence="8" type="ORF">Lche_0825</name>
</gene>
<dbReference type="PANTHER" id="PTHR23504">
    <property type="entry name" value="MAJOR FACILITATOR SUPERFAMILY DOMAIN-CONTAINING PROTEIN 10"/>
    <property type="match status" value="1"/>
</dbReference>
<feature type="domain" description="Major facilitator superfamily (MFS) profile" evidence="7">
    <location>
        <begin position="24"/>
        <end position="424"/>
    </location>
</feature>
<feature type="transmembrane region" description="Helical" evidence="6">
    <location>
        <begin position="98"/>
        <end position="117"/>
    </location>
</feature>
<name>A0A0W0S793_9GAMM</name>
<evidence type="ECO:0000256" key="2">
    <source>
        <dbReference type="ARBA" id="ARBA00022448"/>
    </source>
</evidence>
<keyword evidence="5 6" id="KW-0472">Membrane</keyword>
<dbReference type="InterPro" id="IPR005829">
    <property type="entry name" value="Sugar_transporter_CS"/>
</dbReference>
<comment type="caution">
    <text evidence="8">The sequence shown here is derived from an EMBL/GenBank/DDBJ whole genome shotgun (WGS) entry which is preliminary data.</text>
</comment>
<dbReference type="PATRIC" id="fig|28084.5.peg.890"/>
<evidence type="ECO:0000256" key="1">
    <source>
        <dbReference type="ARBA" id="ARBA00004141"/>
    </source>
</evidence>
<feature type="transmembrane region" description="Helical" evidence="6">
    <location>
        <begin position="337"/>
        <end position="359"/>
    </location>
</feature>
<dbReference type="EMBL" id="LNXW01000013">
    <property type="protein sequence ID" value="KTC78805.1"/>
    <property type="molecule type" value="Genomic_DNA"/>
</dbReference>
<dbReference type="GO" id="GO:0016020">
    <property type="term" value="C:membrane"/>
    <property type="evidence" value="ECO:0007669"/>
    <property type="project" value="UniProtKB-SubCell"/>
</dbReference>
<proteinExistence type="predicted"/>
<feature type="transmembrane region" description="Helical" evidence="6">
    <location>
        <begin position="158"/>
        <end position="178"/>
    </location>
</feature>
<feature type="transmembrane region" description="Helical" evidence="6">
    <location>
        <begin position="21"/>
        <end position="42"/>
    </location>
</feature>